<comment type="cofactor">
    <cofactor evidence="1">
        <name>FAD</name>
        <dbReference type="ChEBI" id="CHEBI:57692"/>
    </cofactor>
</comment>
<reference evidence="8" key="1">
    <citation type="submission" date="2018-05" db="EMBL/GenBank/DDBJ databases">
        <title>Genome Sequencing of selected type strains of the family Eggerthellaceae.</title>
        <authorList>
            <person name="Danylec N."/>
            <person name="Stoll D.A."/>
            <person name="Doetsch A."/>
            <person name="Huch M."/>
        </authorList>
    </citation>
    <scope>NUCLEOTIDE SEQUENCE [LARGE SCALE GENOMIC DNA]</scope>
    <source>
        <strain evidence="8">DSM 22006</strain>
    </source>
</reference>
<dbReference type="GO" id="GO:0033765">
    <property type="term" value="F:steroid dehydrogenase activity, acting on the CH-CH group of donors"/>
    <property type="evidence" value="ECO:0007669"/>
    <property type="project" value="UniProtKB-ARBA"/>
</dbReference>
<dbReference type="SUPFAM" id="SSF51905">
    <property type="entry name" value="FAD/NAD(P)-binding domain"/>
    <property type="match status" value="1"/>
</dbReference>
<keyword evidence="4" id="KW-0560">Oxidoreductase</keyword>
<dbReference type="InterPro" id="IPR027477">
    <property type="entry name" value="Succ_DH/fumarate_Rdtase_cat_sf"/>
</dbReference>
<feature type="region of interest" description="Disordered" evidence="5">
    <location>
        <begin position="41"/>
        <end position="61"/>
    </location>
</feature>
<protein>
    <submittedName>
        <fullName evidence="7">FAD-binding dehydrogenase</fullName>
    </submittedName>
</protein>
<comment type="caution">
    <text evidence="7">The sequence shown here is derived from an EMBL/GenBank/DDBJ whole genome shotgun (WGS) entry which is preliminary data.</text>
</comment>
<keyword evidence="3" id="KW-0274">FAD</keyword>
<keyword evidence="8" id="KW-1185">Reference proteome</keyword>
<dbReference type="InterPro" id="IPR050315">
    <property type="entry name" value="FAD-oxidoreductase_2"/>
</dbReference>
<evidence type="ECO:0000256" key="2">
    <source>
        <dbReference type="ARBA" id="ARBA00022630"/>
    </source>
</evidence>
<evidence type="ECO:0000313" key="7">
    <source>
        <dbReference type="EMBL" id="RNM33402.1"/>
    </source>
</evidence>
<sequence length="539" mass="56601">MSAETEFENRGMNVSRRGFIGGLAAAGAFVAGGLSGCAAGNSTESKSSKGDSDASQSKPQDISETVDCDIVVVGAGISGLAAAVQAGQNGDKVLLLEKASAVGGNGMGTECVFAIGSHYQQEQGIEINPVDVIAKELEESQYRVDGSLWMDLIEHSADNIDWLEECGVGFNGTVDTYSPGGLYATAHWFEGECGAVGYVPAMQAAAEAEGVEIRFSTSASQLIMSDGKISGLYAKDGSGNDIQINCRAVILASGGIGGNKELLLKEGWSQAQLDEMLFQCVPTVEGDGYQMATAIGAKDYISQCADQVFNAIEAFGTDTSAPYNSPLNGGFGLTSMGPCLWVNQEGDRFTPEDLGYINMAAQATACKGNSASYAIFDQSLLDACTQDPADAEVAAAAFASENSKSIVKADTVAELAENFGIDPSVLQMTVDRYNELCRKGSDTDFGKRAEFMTPLENGPFYMGKMVNLLVVIDGGLMTNKRAEVLDSEHAPIPGLYAVGLDGAMLWRNVYTQNMPGTQMGNNINSGRNAANAASKYIKA</sequence>
<dbReference type="OrthoDB" id="9813348at2"/>
<dbReference type="InterPro" id="IPR006311">
    <property type="entry name" value="TAT_signal"/>
</dbReference>
<dbReference type="PROSITE" id="PS51318">
    <property type="entry name" value="TAT"/>
    <property type="match status" value="1"/>
</dbReference>
<dbReference type="Proteomes" id="UP000271472">
    <property type="component" value="Unassembled WGS sequence"/>
</dbReference>
<keyword evidence="2" id="KW-0285">Flavoprotein</keyword>
<accession>A0A3N0IAL7</accession>
<evidence type="ECO:0000259" key="6">
    <source>
        <dbReference type="Pfam" id="PF00890"/>
    </source>
</evidence>
<organism evidence="7 8">
    <name type="scientific">Slackia isoflavoniconvertens</name>
    <dbReference type="NCBI Taxonomy" id="572010"/>
    <lineage>
        <taxon>Bacteria</taxon>
        <taxon>Bacillati</taxon>
        <taxon>Actinomycetota</taxon>
        <taxon>Coriobacteriia</taxon>
        <taxon>Eggerthellales</taxon>
        <taxon>Eggerthellaceae</taxon>
        <taxon>Slackia</taxon>
    </lineage>
</organism>
<gene>
    <name evidence="7" type="ORF">DMP05_08525</name>
</gene>
<dbReference type="EMBL" id="QIBZ01000017">
    <property type="protein sequence ID" value="RNM33402.1"/>
    <property type="molecule type" value="Genomic_DNA"/>
</dbReference>
<evidence type="ECO:0000256" key="4">
    <source>
        <dbReference type="ARBA" id="ARBA00023002"/>
    </source>
</evidence>
<dbReference type="InterPro" id="IPR003953">
    <property type="entry name" value="FAD-dep_OxRdtase_2_FAD-bd"/>
</dbReference>
<evidence type="ECO:0000256" key="3">
    <source>
        <dbReference type="ARBA" id="ARBA00022827"/>
    </source>
</evidence>
<dbReference type="SUPFAM" id="SSF56425">
    <property type="entry name" value="Succinate dehydrogenase/fumarate reductase flavoprotein, catalytic domain"/>
    <property type="match status" value="1"/>
</dbReference>
<dbReference type="Gene3D" id="3.90.700.10">
    <property type="entry name" value="Succinate dehydrogenase/fumarate reductase flavoprotein, catalytic domain"/>
    <property type="match status" value="1"/>
</dbReference>
<dbReference type="GeneID" id="98663266"/>
<evidence type="ECO:0000256" key="5">
    <source>
        <dbReference type="SAM" id="MobiDB-lite"/>
    </source>
</evidence>
<evidence type="ECO:0000313" key="8">
    <source>
        <dbReference type="Proteomes" id="UP000271472"/>
    </source>
</evidence>
<dbReference type="PANTHER" id="PTHR43400">
    <property type="entry name" value="FUMARATE REDUCTASE"/>
    <property type="match status" value="1"/>
</dbReference>
<proteinExistence type="predicted"/>
<dbReference type="AlphaFoldDB" id="A0A3N0IAL7"/>
<dbReference type="RefSeq" id="WP_123220041.1">
    <property type="nucleotide sequence ID" value="NZ_JACHYQ010000003.1"/>
</dbReference>
<dbReference type="Pfam" id="PF00890">
    <property type="entry name" value="FAD_binding_2"/>
    <property type="match status" value="1"/>
</dbReference>
<evidence type="ECO:0000256" key="1">
    <source>
        <dbReference type="ARBA" id="ARBA00001974"/>
    </source>
</evidence>
<dbReference type="InterPro" id="IPR036188">
    <property type="entry name" value="FAD/NAD-bd_sf"/>
</dbReference>
<dbReference type="PANTHER" id="PTHR43400:SF7">
    <property type="entry name" value="FAD-DEPENDENT OXIDOREDUCTASE 2 FAD BINDING DOMAIN-CONTAINING PROTEIN"/>
    <property type="match status" value="1"/>
</dbReference>
<dbReference type="Gene3D" id="3.50.50.60">
    <property type="entry name" value="FAD/NAD(P)-binding domain"/>
    <property type="match status" value="1"/>
</dbReference>
<feature type="domain" description="FAD-dependent oxidoreductase 2 FAD-binding" evidence="6">
    <location>
        <begin position="69"/>
        <end position="499"/>
    </location>
</feature>
<name>A0A3N0IAL7_9ACTN</name>